<keyword evidence="10" id="KW-1185">Reference proteome</keyword>
<dbReference type="GO" id="GO:0050660">
    <property type="term" value="F:flavin adenine dinucleotide binding"/>
    <property type="evidence" value="ECO:0007669"/>
    <property type="project" value="InterPro"/>
</dbReference>
<feature type="domain" description="Glucose-methanol-choline oxidoreductase N-terminal" evidence="7">
    <location>
        <begin position="82"/>
        <end position="105"/>
    </location>
</feature>
<proteinExistence type="inferred from homology"/>
<dbReference type="OrthoDB" id="9785276at2"/>
<evidence type="ECO:0000256" key="4">
    <source>
        <dbReference type="ARBA" id="ARBA00022827"/>
    </source>
</evidence>
<dbReference type="PROSITE" id="PS51257">
    <property type="entry name" value="PROKAR_LIPOPROTEIN"/>
    <property type="match status" value="1"/>
</dbReference>
<evidence type="ECO:0000259" key="7">
    <source>
        <dbReference type="PROSITE" id="PS00623"/>
    </source>
</evidence>
<keyword evidence="4 5" id="KW-0274">FAD</keyword>
<accession>A0A367FPQ7</accession>
<dbReference type="Proteomes" id="UP000253094">
    <property type="component" value="Unassembled WGS sequence"/>
</dbReference>
<dbReference type="PANTHER" id="PTHR11552:SF147">
    <property type="entry name" value="CHOLINE DEHYDROGENASE, MITOCHONDRIAL"/>
    <property type="match status" value="1"/>
</dbReference>
<sequence>MSRTTYTYVIVGAGAAGCVLANRLSADPSARVLLLEAGGGDRSPLLRIPAGFSKLMGTKVNWMFDTVPQKHLDDRRIFLPQGRVLGGSTSINAMLYVRGNRADYDAWRDLGNKAWGYDDVLPYFRAHEDNERLADAYHGTGGELHVSDQVQHNPMSAAFLRAAQETGIPYTADPNGEHQDGVFYHQVTQRRARRESASSAFLRPVLDRPNLTVLTHAQVGRLIVENGRAVGLTYERKGRRETVYADAEVVLSAGAINSPWLLLRSGIGPADELRAVGVDVVHDLPGVGKNLHDQLEVYITRECAQPVSYSGEDRWDRALRHVIQYGLYRTGPATATITEVGAFVNSAADVVSPDIQLHFLPAYVVWKDGTHSAERIPGHGVTLLACNVRPRSRGTVTLVSKDPSVLPAVDPNYLADPHDLDVAVEGFHRMREVFAAPAFDGLLKEEKLPGPSVQTDEEIRAYIRKWGKTDYHPVGTCKMGVDDLAVVDPELRVHGLAGLRVVDSSIMPNIISGNTQAPSMMIGERGAALILGAPLA</sequence>
<comment type="caution">
    <text evidence="9">The sequence shown here is derived from an EMBL/GenBank/DDBJ whole genome shotgun (WGS) entry which is preliminary data.</text>
</comment>
<organism evidence="9 10">
    <name type="scientific">Sphaerisporangium album</name>
    <dbReference type="NCBI Taxonomy" id="509200"/>
    <lineage>
        <taxon>Bacteria</taxon>
        <taxon>Bacillati</taxon>
        <taxon>Actinomycetota</taxon>
        <taxon>Actinomycetes</taxon>
        <taxon>Streptosporangiales</taxon>
        <taxon>Streptosporangiaceae</taxon>
        <taxon>Sphaerisporangium</taxon>
    </lineage>
</organism>
<name>A0A367FPQ7_9ACTN</name>
<evidence type="ECO:0000256" key="3">
    <source>
        <dbReference type="ARBA" id="ARBA00022630"/>
    </source>
</evidence>
<evidence type="ECO:0000256" key="2">
    <source>
        <dbReference type="ARBA" id="ARBA00010790"/>
    </source>
</evidence>
<dbReference type="SUPFAM" id="SSF54373">
    <property type="entry name" value="FAD-linked reductases, C-terminal domain"/>
    <property type="match status" value="1"/>
</dbReference>
<feature type="domain" description="Glucose-methanol-choline oxidoreductase N-terminal" evidence="8">
    <location>
        <begin position="254"/>
        <end position="268"/>
    </location>
</feature>
<comment type="cofactor">
    <cofactor evidence="1 5">
        <name>FAD</name>
        <dbReference type="ChEBI" id="CHEBI:57692"/>
    </cofactor>
</comment>
<dbReference type="InterPro" id="IPR012132">
    <property type="entry name" value="GMC_OxRdtase"/>
</dbReference>
<dbReference type="InterPro" id="IPR036188">
    <property type="entry name" value="FAD/NAD-bd_sf"/>
</dbReference>
<dbReference type="GO" id="GO:0016874">
    <property type="term" value="F:ligase activity"/>
    <property type="evidence" value="ECO:0007669"/>
    <property type="project" value="UniProtKB-KW"/>
</dbReference>
<evidence type="ECO:0000256" key="6">
    <source>
        <dbReference type="RuleBase" id="RU003968"/>
    </source>
</evidence>
<keyword evidence="9" id="KW-0436">Ligase</keyword>
<dbReference type="PANTHER" id="PTHR11552">
    <property type="entry name" value="GLUCOSE-METHANOL-CHOLINE GMC OXIDOREDUCTASE"/>
    <property type="match status" value="1"/>
</dbReference>
<dbReference type="AlphaFoldDB" id="A0A367FPQ7"/>
<reference evidence="9 10" key="1">
    <citation type="submission" date="2018-06" db="EMBL/GenBank/DDBJ databases">
        <title>Sphaerisporangium craniellae sp. nov., isolated from a marine sponge in the South China Sea.</title>
        <authorList>
            <person name="Li L."/>
        </authorList>
    </citation>
    <scope>NUCLEOTIDE SEQUENCE [LARGE SCALE GENOMIC DNA]</scope>
    <source>
        <strain evidence="9 10">CCTCC AA 208026</strain>
    </source>
</reference>
<dbReference type="Gene3D" id="3.30.560.10">
    <property type="entry name" value="Glucose Oxidase, domain 3"/>
    <property type="match status" value="1"/>
</dbReference>
<comment type="similarity">
    <text evidence="2 6">Belongs to the GMC oxidoreductase family.</text>
</comment>
<dbReference type="RefSeq" id="WP_114028240.1">
    <property type="nucleotide sequence ID" value="NZ_QOIL01000004.1"/>
</dbReference>
<protein>
    <submittedName>
        <fullName evidence="9">Alanine-phosphoribitol ligase</fullName>
    </submittedName>
</protein>
<evidence type="ECO:0000256" key="1">
    <source>
        <dbReference type="ARBA" id="ARBA00001974"/>
    </source>
</evidence>
<evidence type="ECO:0000259" key="8">
    <source>
        <dbReference type="PROSITE" id="PS00624"/>
    </source>
</evidence>
<dbReference type="GO" id="GO:0016614">
    <property type="term" value="F:oxidoreductase activity, acting on CH-OH group of donors"/>
    <property type="evidence" value="ECO:0007669"/>
    <property type="project" value="InterPro"/>
</dbReference>
<dbReference type="InterPro" id="IPR000172">
    <property type="entry name" value="GMC_OxRdtase_N"/>
</dbReference>
<dbReference type="PIRSF" id="PIRSF000137">
    <property type="entry name" value="Alcohol_oxidase"/>
    <property type="match status" value="1"/>
</dbReference>
<dbReference type="PROSITE" id="PS00624">
    <property type="entry name" value="GMC_OXRED_2"/>
    <property type="match status" value="1"/>
</dbReference>
<feature type="binding site" evidence="5">
    <location>
        <position position="84"/>
    </location>
    <ligand>
        <name>FAD</name>
        <dbReference type="ChEBI" id="CHEBI:57692"/>
    </ligand>
</feature>
<evidence type="ECO:0000313" key="10">
    <source>
        <dbReference type="Proteomes" id="UP000253094"/>
    </source>
</evidence>
<dbReference type="PROSITE" id="PS00623">
    <property type="entry name" value="GMC_OXRED_1"/>
    <property type="match status" value="1"/>
</dbReference>
<keyword evidence="3 6" id="KW-0285">Flavoprotein</keyword>
<dbReference type="InterPro" id="IPR007867">
    <property type="entry name" value="GMC_OxRtase_C"/>
</dbReference>
<gene>
    <name evidence="9" type="ORF">DQ384_08940</name>
</gene>
<dbReference type="EMBL" id="QOIL01000004">
    <property type="protein sequence ID" value="RCG31670.1"/>
    <property type="molecule type" value="Genomic_DNA"/>
</dbReference>
<dbReference type="SUPFAM" id="SSF51905">
    <property type="entry name" value="FAD/NAD(P)-binding domain"/>
    <property type="match status" value="1"/>
</dbReference>
<dbReference type="Gene3D" id="3.50.50.60">
    <property type="entry name" value="FAD/NAD(P)-binding domain"/>
    <property type="match status" value="1"/>
</dbReference>
<dbReference type="Pfam" id="PF00732">
    <property type="entry name" value="GMC_oxred_N"/>
    <property type="match status" value="1"/>
</dbReference>
<evidence type="ECO:0000313" key="9">
    <source>
        <dbReference type="EMBL" id="RCG31670.1"/>
    </source>
</evidence>
<evidence type="ECO:0000256" key="5">
    <source>
        <dbReference type="PIRSR" id="PIRSR000137-2"/>
    </source>
</evidence>
<feature type="binding site" evidence="5">
    <location>
        <position position="219"/>
    </location>
    <ligand>
        <name>FAD</name>
        <dbReference type="ChEBI" id="CHEBI:57692"/>
    </ligand>
</feature>
<dbReference type="Pfam" id="PF05199">
    <property type="entry name" value="GMC_oxred_C"/>
    <property type="match status" value="1"/>
</dbReference>